<dbReference type="EMBL" id="OZ037945">
    <property type="protein sequence ID" value="CAL1701206.1"/>
    <property type="molecule type" value="Genomic_DNA"/>
</dbReference>
<evidence type="ECO:0000256" key="11">
    <source>
        <dbReference type="ARBA" id="ARBA00023136"/>
    </source>
</evidence>
<comment type="similarity">
    <text evidence="3">Belongs to the cytochrome P450 family.</text>
</comment>
<evidence type="ECO:0000313" key="13">
    <source>
        <dbReference type="Proteomes" id="UP001497453"/>
    </source>
</evidence>
<keyword evidence="9" id="KW-0408">Iron</keyword>
<evidence type="ECO:0000256" key="7">
    <source>
        <dbReference type="ARBA" id="ARBA00022989"/>
    </source>
</evidence>
<evidence type="ECO:0000256" key="8">
    <source>
        <dbReference type="ARBA" id="ARBA00023002"/>
    </source>
</evidence>
<accession>A0ABP1CZX5</accession>
<dbReference type="Gene3D" id="1.10.630.10">
    <property type="entry name" value="Cytochrome P450"/>
    <property type="match status" value="1"/>
</dbReference>
<keyword evidence="13" id="KW-1185">Reference proteome</keyword>
<keyword evidence="7" id="KW-1133">Transmembrane helix</keyword>
<evidence type="ECO:0000256" key="3">
    <source>
        <dbReference type="ARBA" id="ARBA00010617"/>
    </source>
</evidence>
<dbReference type="SUPFAM" id="SSF48264">
    <property type="entry name" value="Cytochrome P450"/>
    <property type="match status" value="1"/>
</dbReference>
<comment type="subcellular location">
    <subcellularLocation>
        <location evidence="2">Membrane</location>
    </subcellularLocation>
</comment>
<keyword evidence="8" id="KW-0560">Oxidoreductase</keyword>
<gene>
    <name evidence="12" type="ORF">GFSPODELE1_LOCUS3480</name>
</gene>
<evidence type="ECO:0000256" key="2">
    <source>
        <dbReference type="ARBA" id="ARBA00004370"/>
    </source>
</evidence>
<evidence type="ECO:0000256" key="1">
    <source>
        <dbReference type="ARBA" id="ARBA00001971"/>
    </source>
</evidence>
<reference evidence="13" key="1">
    <citation type="submission" date="2024-04" db="EMBL/GenBank/DDBJ databases">
        <authorList>
            <person name="Shaw F."/>
            <person name="Minotto A."/>
        </authorList>
    </citation>
    <scope>NUCLEOTIDE SEQUENCE [LARGE SCALE GENOMIC DNA]</scope>
</reference>
<name>A0ABP1CZX5_9APHY</name>
<organism evidence="12 13">
    <name type="scientific">Somion occarium</name>
    <dbReference type="NCBI Taxonomy" id="3059160"/>
    <lineage>
        <taxon>Eukaryota</taxon>
        <taxon>Fungi</taxon>
        <taxon>Dikarya</taxon>
        <taxon>Basidiomycota</taxon>
        <taxon>Agaricomycotina</taxon>
        <taxon>Agaricomycetes</taxon>
        <taxon>Polyporales</taxon>
        <taxon>Cerrenaceae</taxon>
        <taxon>Somion</taxon>
    </lineage>
</organism>
<sequence length="124" mass="15004">MEKRSDIYSDKLVFVMDELMTWDSNMPFMPYMHKWRDHRWVFHQYSNQREVAKYRPIQVQECRAFLRRMVDAPDNLAQHVRQIFTAIILKVVYDMDIKDLDDEYLFSAPEAVLHSVQSRLPGTY</sequence>
<dbReference type="InterPro" id="IPR050364">
    <property type="entry name" value="Cytochrome_P450_fung"/>
</dbReference>
<evidence type="ECO:0000256" key="5">
    <source>
        <dbReference type="ARBA" id="ARBA00022692"/>
    </source>
</evidence>
<comment type="cofactor">
    <cofactor evidence="1">
        <name>heme</name>
        <dbReference type="ChEBI" id="CHEBI:30413"/>
    </cofactor>
</comment>
<protein>
    <submittedName>
        <fullName evidence="12">Uncharacterized protein</fullName>
    </submittedName>
</protein>
<evidence type="ECO:0000256" key="10">
    <source>
        <dbReference type="ARBA" id="ARBA00023033"/>
    </source>
</evidence>
<keyword evidence="5" id="KW-0812">Transmembrane</keyword>
<evidence type="ECO:0000256" key="4">
    <source>
        <dbReference type="ARBA" id="ARBA00022617"/>
    </source>
</evidence>
<keyword evidence="6" id="KW-0479">Metal-binding</keyword>
<evidence type="ECO:0000256" key="6">
    <source>
        <dbReference type="ARBA" id="ARBA00022723"/>
    </source>
</evidence>
<proteinExistence type="inferred from homology"/>
<dbReference type="Proteomes" id="UP001497453">
    <property type="component" value="Chromosome 2"/>
</dbReference>
<dbReference type="InterPro" id="IPR036396">
    <property type="entry name" value="Cyt_P450_sf"/>
</dbReference>
<keyword evidence="4" id="KW-0349">Heme</keyword>
<keyword evidence="10" id="KW-0503">Monooxygenase</keyword>
<evidence type="ECO:0000313" key="12">
    <source>
        <dbReference type="EMBL" id="CAL1701206.1"/>
    </source>
</evidence>
<keyword evidence="11" id="KW-0472">Membrane</keyword>
<dbReference type="PANTHER" id="PTHR46300">
    <property type="entry name" value="P450, PUTATIVE (EUROFUNG)-RELATED-RELATED"/>
    <property type="match status" value="1"/>
</dbReference>
<evidence type="ECO:0000256" key="9">
    <source>
        <dbReference type="ARBA" id="ARBA00023004"/>
    </source>
</evidence>